<dbReference type="SUPFAM" id="SSF51395">
    <property type="entry name" value="FMN-linked oxidoreductases"/>
    <property type="match status" value="1"/>
</dbReference>
<evidence type="ECO:0000256" key="1">
    <source>
        <dbReference type="ARBA" id="ARBA00001917"/>
    </source>
</evidence>
<sequence>MSVNTSNVNVKIEKIKAHAKELLNKELYYYLEAQEENDVNKALVKRLATQKTIKKANLILAPTDSLRLYHEDAELAVSKAAQQLKIPYIISSYSSYSIEEIADSGDFSNLWFRLNGHPNTEINKQFIQRASLAGYQAIVLNLNSVASFSKVKWRLDGITNFIVDPIFQKLAFKNATKTWNDALETKALSWKDISYLDQFTQLPLYIEGAQTISDVEKAIEIGAKGIVLKDSEINNIDFINYIKQTKLETIIETNSSDQDYLLDLINSGFDHISIRSFYLYGLTAGGYQGTYDIINQIQKNIEPTLVGV</sequence>
<evidence type="ECO:0000256" key="4">
    <source>
        <dbReference type="ARBA" id="ARBA00023002"/>
    </source>
</evidence>
<reference evidence="6 7" key="1">
    <citation type="submission" date="2018-07" db="EMBL/GenBank/DDBJ databases">
        <title>Genomic Encyclopedia of Type Strains, Phase IV (KMG-IV): sequencing the most valuable type-strain genomes for metagenomic binning, comparative biology and taxonomic classification.</title>
        <authorList>
            <person name="Goeker M."/>
        </authorList>
    </citation>
    <scope>NUCLEOTIDE SEQUENCE [LARGE SCALE GENOMIC DNA]</scope>
    <source>
        <strain evidence="6 7">DSM 27696</strain>
    </source>
</reference>
<evidence type="ECO:0000256" key="2">
    <source>
        <dbReference type="ARBA" id="ARBA00022630"/>
    </source>
</evidence>
<organism evidence="6 7">
    <name type="scientific">Saliterribacillus persicus</name>
    <dbReference type="NCBI Taxonomy" id="930114"/>
    <lineage>
        <taxon>Bacteria</taxon>
        <taxon>Bacillati</taxon>
        <taxon>Bacillota</taxon>
        <taxon>Bacilli</taxon>
        <taxon>Bacillales</taxon>
        <taxon>Bacillaceae</taxon>
        <taxon>Saliterribacillus</taxon>
    </lineage>
</organism>
<dbReference type="PANTHER" id="PTHR10578">
    <property type="entry name" value="S -2-HYDROXY-ACID OXIDASE-RELATED"/>
    <property type="match status" value="1"/>
</dbReference>
<dbReference type="GO" id="GO:0016491">
    <property type="term" value="F:oxidoreductase activity"/>
    <property type="evidence" value="ECO:0007669"/>
    <property type="project" value="UniProtKB-KW"/>
</dbReference>
<name>A0A368XIP3_9BACI</name>
<gene>
    <name evidence="6" type="ORF">DFR57_108143</name>
</gene>
<accession>A0A368XIP3</accession>
<dbReference type="InterPro" id="IPR013785">
    <property type="entry name" value="Aldolase_TIM"/>
</dbReference>
<feature type="domain" description="FMN hydroxy acid dehydrogenase" evidence="5">
    <location>
        <begin position="58"/>
        <end position="228"/>
    </location>
</feature>
<keyword evidence="4" id="KW-0560">Oxidoreductase</keyword>
<dbReference type="InterPro" id="IPR037396">
    <property type="entry name" value="FMN_HAD"/>
</dbReference>
<keyword evidence="7" id="KW-1185">Reference proteome</keyword>
<dbReference type="Pfam" id="PF01070">
    <property type="entry name" value="FMN_dh"/>
    <property type="match status" value="1"/>
</dbReference>
<keyword evidence="2" id="KW-0285">Flavoprotein</keyword>
<dbReference type="OrthoDB" id="9770452at2"/>
<dbReference type="GO" id="GO:0016853">
    <property type="term" value="F:isomerase activity"/>
    <property type="evidence" value="ECO:0007669"/>
    <property type="project" value="UniProtKB-KW"/>
</dbReference>
<dbReference type="EMBL" id="QPJJ01000008">
    <property type="protein sequence ID" value="RCW67046.1"/>
    <property type="molecule type" value="Genomic_DNA"/>
</dbReference>
<dbReference type="Gene3D" id="3.20.20.70">
    <property type="entry name" value="Aldolase class I"/>
    <property type="match status" value="1"/>
</dbReference>
<comment type="caution">
    <text evidence="6">The sequence shown here is derived from an EMBL/GenBank/DDBJ whole genome shotgun (WGS) entry which is preliminary data.</text>
</comment>
<dbReference type="PANTHER" id="PTHR10578:SF107">
    <property type="entry name" value="2-HYDROXYACID OXIDASE 1"/>
    <property type="match status" value="1"/>
</dbReference>
<evidence type="ECO:0000313" key="7">
    <source>
        <dbReference type="Proteomes" id="UP000252585"/>
    </source>
</evidence>
<dbReference type="PROSITE" id="PS51349">
    <property type="entry name" value="FMN_HYDROXY_ACID_DH_2"/>
    <property type="match status" value="1"/>
</dbReference>
<keyword evidence="3" id="KW-0288">FMN</keyword>
<dbReference type="InterPro" id="IPR000262">
    <property type="entry name" value="FMN-dep_DH"/>
</dbReference>
<dbReference type="RefSeq" id="WP_114353192.1">
    <property type="nucleotide sequence ID" value="NZ_QPJJ01000008.1"/>
</dbReference>
<evidence type="ECO:0000313" key="6">
    <source>
        <dbReference type="EMBL" id="RCW67046.1"/>
    </source>
</evidence>
<proteinExistence type="predicted"/>
<keyword evidence="6" id="KW-0413">Isomerase</keyword>
<evidence type="ECO:0000256" key="3">
    <source>
        <dbReference type="ARBA" id="ARBA00022643"/>
    </source>
</evidence>
<dbReference type="Proteomes" id="UP000252585">
    <property type="component" value="Unassembled WGS sequence"/>
</dbReference>
<evidence type="ECO:0000259" key="5">
    <source>
        <dbReference type="PROSITE" id="PS51349"/>
    </source>
</evidence>
<dbReference type="AlphaFoldDB" id="A0A368XIP3"/>
<protein>
    <submittedName>
        <fullName evidence="6">Isopentenyl diphosphate isomerase/L-lactate dehydrogenase-like FMN-dependent dehydrogenase</fullName>
    </submittedName>
</protein>
<comment type="cofactor">
    <cofactor evidence="1">
        <name>FMN</name>
        <dbReference type="ChEBI" id="CHEBI:58210"/>
    </cofactor>
</comment>